<feature type="transmembrane region" description="Helical" evidence="1">
    <location>
        <begin position="20"/>
        <end position="38"/>
    </location>
</feature>
<evidence type="ECO:0000313" key="3">
    <source>
        <dbReference type="Proteomes" id="UP001597302"/>
    </source>
</evidence>
<dbReference type="EMBL" id="JBHTOQ010000087">
    <property type="protein sequence ID" value="MFD1483588.1"/>
    <property type="molecule type" value="Genomic_DNA"/>
</dbReference>
<dbReference type="Pfam" id="PF06055">
    <property type="entry name" value="ExoD"/>
    <property type="match status" value="1"/>
</dbReference>
<name>A0ABW4E2Q2_9RHOB</name>
<keyword evidence="1" id="KW-0472">Membrane</keyword>
<organism evidence="2 3">
    <name type="scientific">Paracoccus nototheniae</name>
    <dbReference type="NCBI Taxonomy" id="2489002"/>
    <lineage>
        <taxon>Bacteria</taxon>
        <taxon>Pseudomonadati</taxon>
        <taxon>Pseudomonadota</taxon>
        <taxon>Alphaproteobacteria</taxon>
        <taxon>Rhodobacterales</taxon>
        <taxon>Paracoccaceae</taxon>
        <taxon>Paracoccus</taxon>
    </lineage>
</organism>
<dbReference type="RefSeq" id="WP_278248499.1">
    <property type="nucleotide sequence ID" value="NZ_JBHTOQ010000087.1"/>
</dbReference>
<keyword evidence="3" id="KW-1185">Reference proteome</keyword>
<proteinExistence type="predicted"/>
<dbReference type="InterPro" id="IPR010331">
    <property type="entry name" value="ExoD"/>
</dbReference>
<feature type="transmembrane region" description="Helical" evidence="1">
    <location>
        <begin position="70"/>
        <end position="86"/>
    </location>
</feature>
<dbReference type="Proteomes" id="UP001597302">
    <property type="component" value="Unassembled WGS sequence"/>
</dbReference>
<keyword evidence="1" id="KW-1133">Transmembrane helix</keyword>
<reference evidence="3" key="1">
    <citation type="journal article" date="2019" name="Int. J. Syst. Evol. Microbiol.">
        <title>The Global Catalogue of Microorganisms (GCM) 10K type strain sequencing project: providing services to taxonomists for standard genome sequencing and annotation.</title>
        <authorList>
            <consortium name="The Broad Institute Genomics Platform"/>
            <consortium name="The Broad Institute Genome Sequencing Center for Infectious Disease"/>
            <person name="Wu L."/>
            <person name="Ma J."/>
        </authorList>
    </citation>
    <scope>NUCLEOTIDE SEQUENCE [LARGE SCALE GENOMIC DNA]</scope>
    <source>
        <strain evidence="3">CCM 8875</strain>
    </source>
</reference>
<comment type="caution">
    <text evidence="2">The sequence shown here is derived from an EMBL/GenBank/DDBJ whole genome shotgun (WGS) entry which is preliminary data.</text>
</comment>
<evidence type="ECO:0000256" key="1">
    <source>
        <dbReference type="SAM" id="Phobius"/>
    </source>
</evidence>
<accession>A0ABW4E2Q2</accession>
<sequence>MTSQHSTFFAKSTAHRFPRFSGAVGLRVVALLCILLCTAVPPLELLPFASSIPMGAIALMGLGLMVRDGLVILIAALGALLGLGVLHDHCERRLTLPCSSPNGRKASSMRPCRFAHGQAKDFLPSKQPT</sequence>
<gene>
    <name evidence="2" type="ORF">ACFQ5P_20050</name>
</gene>
<protein>
    <submittedName>
        <fullName evidence="2">Exopolysaccharide biosynthesis protein</fullName>
    </submittedName>
</protein>
<evidence type="ECO:0000313" key="2">
    <source>
        <dbReference type="EMBL" id="MFD1483588.1"/>
    </source>
</evidence>
<keyword evidence="1" id="KW-0812">Transmembrane</keyword>